<keyword evidence="3" id="KW-0804">Transcription</keyword>
<dbReference type="PANTHER" id="PTHR30055:SF234">
    <property type="entry name" value="HTH-TYPE TRANSCRIPTIONAL REGULATOR BETI"/>
    <property type="match status" value="1"/>
</dbReference>
<dbReference type="Proteomes" id="UP000244962">
    <property type="component" value="Unassembled WGS sequence"/>
</dbReference>
<evidence type="ECO:0000256" key="3">
    <source>
        <dbReference type="ARBA" id="ARBA00023163"/>
    </source>
</evidence>
<reference evidence="7" key="1">
    <citation type="submission" date="2018-04" db="EMBL/GenBank/DDBJ databases">
        <authorList>
            <person name="Liu S."/>
            <person name="Wang Z."/>
            <person name="Li J."/>
        </authorList>
    </citation>
    <scope>NUCLEOTIDE SEQUENCE [LARGE SCALE GENOMIC DNA]</scope>
    <source>
        <strain evidence="7">622</strain>
    </source>
</reference>
<dbReference type="Pfam" id="PF00440">
    <property type="entry name" value="TetR_N"/>
    <property type="match status" value="1"/>
</dbReference>
<dbReference type="PROSITE" id="PS50977">
    <property type="entry name" value="HTH_TETR_2"/>
    <property type="match status" value="1"/>
</dbReference>
<dbReference type="EMBL" id="QEFB01000011">
    <property type="protein sequence ID" value="PWC06674.1"/>
    <property type="molecule type" value="Genomic_DNA"/>
</dbReference>
<evidence type="ECO:0000256" key="4">
    <source>
        <dbReference type="PROSITE-ProRule" id="PRU00335"/>
    </source>
</evidence>
<sequence length="186" mass="20004">MRADAARRRQRIVHEARRIFAAHGGAVALETIAEASGVGIATFYRNFESRAALADEVALSILSDIQEAAAKALAGIHDSPAGAWESYVKRLVTMDLGALTEALSGFVRDEMSAQLRDAQATTLIRVDQLLAAAHDAGLVRRDISALELIIAIGMITRPLPDMLHAAAPDLREKLVEVFIRGVRPGT</sequence>
<dbReference type="GO" id="GO:0000976">
    <property type="term" value="F:transcription cis-regulatory region binding"/>
    <property type="evidence" value="ECO:0007669"/>
    <property type="project" value="TreeGrafter"/>
</dbReference>
<accession>A0A2U1TCR8</accession>
<evidence type="ECO:0000259" key="5">
    <source>
        <dbReference type="PROSITE" id="PS50977"/>
    </source>
</evidence>
<dbReference type="InterPro" id="IPR050109">
    <property type="entry name" value="HTH-type_TetR-like_transc_reg"/>
</dbReference>
<evidence type="ECO:0000256" key="2">
    <source>
        <dbReference type="ARBA" id="ARBA00023125"/>
    </source>
</evidence>
<keyword evidence="7" id="KW-1185">Reference proteome</keyword>
<evidence type="ECO:0000313" key="6">
    <source>
        <dbReference type="EMBL" id="PWC06674.1"/>
    </source>
</evidence>
<dbReference type="InterPro" id="IPR049445">
    <property type="entry name" value="TetR_SbtR-like_C"/>
</dbReference>
<gene>
    <name evidence="6" type="ORF">DF223_10470</name>
</gene>
<keyword evidence="2 4" id="KW-0238">DNA-binding</keyword>
<evidence type="ECO:0000256" key="1">
    <source>
        <dbReference type="ARBA" id="ARBA00023015"/>
    </source>
</evidence>
<organism evidence="6 7">
    <name type="scientific">Mycetocola zhujimingii</name>
    <dbReference type="NCBI Taxonomy" id="2079792"/>
    <lineage>
        <taxon>Bacteria</taxon>
        <taxon>Bacillati</taxon>
        <taxon>Actinomycetota</taxon>
        <taxon>Actinomycetes</taxon>
        <taxon>Micrococcales</taxon>
        <taxon>Microbacteriaceae</taxon>
        <taxon>Mycetocola</taxon>
    </lineage>
</organism>
<keyword evidence="1" id="KW-0805">Transcription regulation</keyword>
<dbReference type="InterPro" id="IPR001647">
    <property type="entry name" value="HTH_TetR"/>
</dbReference>
<proteinExistence type="predicted"/>
<dbReference type="GO" id="GO:0003700">
    <property type="term" value="F:DNA-binding transcription factor activity"/>
    <property type="evidence" value="ECO:0007669"/>
    <property type="project" value="TreeGrafter"/>
</dbReference>
<dbReference type="SUPFAM" id="SSF46689">
    <property type="entry name" value="Homeodomain-like"/>
    <property type="match status" value="1"/>
</dbReference>
<dbReference type="AlphaFoldDB" id="A0A2U1TCR8"/>
<evidence type="ECO:0000313" key="7">
    <source>
        <dbReference type="Proteomes" id="UP000244962"/>
    </source>
</evidence>
<dbReference type="InterPro" id="IPR036271">
    <property type="entry name" value="Tet_transcr_reg_TetR-rel_C_sf"/>
</dbReference>
<dbReference type="SUPFAM" id="SSF48498">
    <property type="entry name" value="Tetracyclin repressor-like, C-terminal domain"/>
    <property type="match status" value="1"/>
</dbReference>
<dbReference type="Gene3D" id="1.10.357.10">
    <property type="entry name" value="Tetracycline Repressor, domain 2"/>
    <property type="match status" value="1"/>
</dbReference>
<dbReference type="Pfam" id="PF21597">
    <property type="entry name" value="TetR_C_43"/>
    <property type="match status" value="1"/>
</dbReference>
<dbReference type="PANTHER" id="PTHR30055">
    <property type="entry name" value="HTH-TYPE TRANSCRIPTIONAL REGULATOR RUTR"/>
    <property type="match status" value="1"/>
</dbReference>
<dbReference type="RefSeq" id="WP_108963118.1">
    <property type="nucleotide sequence ID" value="NZ_QEFB01000011.1"/>
</dbReference>
<protein>
    <submittedName>
        <fullName evidence="6">TetR family transcriptional regulator</fullName>
    </submittedName>
</protein>
<comment type="caution">
    <text evidence="6">The sequence shown here is derived from an EMBL/GenBank/DDBJ whole genome shotgun (WGS) entry which is preliminary data.</text>
</comment>
<dbReference type="InterPro" id="IPR009057">
    <property type="entry name" value="Homeodomain-like_sf"/>
</dbReference>
<name>A0A2U1TCR8_9MICO</name>
<feature type="DNA-binding region" description="H-T-H motif" evidence="4">
    <location>
        <begin position="28"/>
        <end position="47"/>
    </location>
</feature>
<feature type="domain" description="HTH tetR-type" evidence="5">
    <location>
        <begin position="6"/>
        <end position="65"/>
    </location>
</feature>